<name>A0A382UU91_9ZZZZ</name>
<accession>A0A382UU91</accession>
<dbReference type="EMBL" id="UINC01146855">
    <property type="protein sequence ID" value="SVD37823.1"/>
    <property type="molecule type" value="Genomic_DNA"/>
</dbReference>
<dbReference type="AlphaFoldDB" id="A0A382UU91"/>
<protein>
    <submittedName>
        <fullName evidence="1">Uncharacterized protein</fullName>
    </submittedName>
</protein>
<reference evidence="1" key="1">
    <citation type="submission" date="2018-05" db="EMBL/GenBank/DDBJ databases">
        <authorList>
            <person name="Lanie J.A."/>
            <person name="Ng W.-L."/>
            <person name="Kazmierczak K.M."/>
            <person name="Andrzejewski T.M."/>
            <person name="Davidsen T.M."/>
            <person name="Wayne K.J."/>
            <person name="Tettelin H."/>
            <person name="Glass J.I."/>
            <person name="Rusch D."/>
            <person name="Podicherti R."/>
            <person name="Tsui H.-C.T."/>
            <person name="Winkler M.E."/>
        </authorList>
    </citation>
    <scope>NUCLEOTIDE SEQUENCE</scope>
</reference>
<gene>
    <name evidence="1" type="ORF">METZ01_LOCUS390677</name>
</gene>
<organism evidence="1">
    <name type="scientific">marine metagenome</name>
    <dbReference type="NCBI Taxonomy" id="408172"/>
    <lineage>
        <taxon>unclassified sequences</taxon>
        <taxon>metagenomes</taxon>
        <taxon>ecological metagenomes</taxon>
    </lineage>
</organism>
<evidence type="ECO:0000313" key="1">
    <source>
        <dbReference type="EMBL" id="SVD37823.1"/>
    </source>
</evidence>
<sequence length="59" mass="6906">VQAFISHFKFTPENLIPTSRQVLNCCRLKHCLPFKVNHALGLLHIARRIERHQQYASHS</sequence>
<feature type="non-terminal residue" evidence="1">
    <location>
        <position position="1"/>
    </location>
</feature>
<proteinExistence type="predicted"/>